<dbReference type="Pfam" id="PF13145">
    <property type="entry name" value="Rotamase_2"/>
    <property type="match status" value="1"/>
</dbReference>
<gene>
    <name evidence="8" type="ORF">Pan216_45450</name>
</gene>
<dbReference type="Proteomes" id="UP000317093">
    <property type="component" value="Chromosome"/>
</dbReference>
<dbReference type="EMBL" id="CP036279">
    <property type="protein sequence ID" value="QDU63664.1"/>
    <property type="molecule type" value="Genomic_DNA"/>
</dbReference>
<feature type="domain" description="PpiC" evidence="7">
    <location>
        <begin position="204"/>
        <end position="301"/>
    </location>
</feature>
<dbReference type="RefSeq" id="WP_145261305.1">
    <property type="nucleotide sequence ID" value="NZ_CP036279.1"/>
</dbReference>
<dbReference type="InterPro" id="IPR027304">
    <property type="entry name" value="Trigger_fact/SurA_dom_sf"/>
</dbReference>
<dbReference type="EC" id="5.2.1.8" evidence="2"/>
<evidence type="ECO:0000313" key="9">
    <source>
        <dbReference type="Proteomes" id="UP000317093"/>
    </source>
</evidence>
<dbReference type="GO" id="GO:0003755">
    <property type="term" value="F:peptidyl-prolyl cis-trans isomerase activity"/>
    <property type="evidence" value="ECO:0007669"/>
    <property type="project" value="UniProtKB-KW"/>
</dbReference>
<dbReference type="AlphaFoldDB" id="A0A518B9K8"/>
<dbReference type="SUPFAM" id="SSF109998">
    <property type="entry name" value="Triger factor/SurA peptide-binding domain-like"/>
    <property type="match status" value="1"/>
</dbReference>
<dbReference type="PANTHER" id="PTHR47245">
    <property type="entry name" value="PEPTIDYLPROLYL ISOMERASE"/>
    <property type="match status" value="1"/>
</dbReference>
<evidence type="ECO:0000256" key="3">
    <source>
        <dbReference type="ARBA" id="ARBA00022729"/>
    </source>
</evidence>
<dbReference type="SUPFAM" id="SSF54534">
    <property type="entry name" value="FKBP-like"/>
    <property type="match status" value="1"/>
</dbReference>
<keyword evidence="4 6" id="KW-0697">Rotamase</keyword>
<keyword evidence="9" id="KW-1185">Reference proteome</keyword>
<dbReference type="Gene3D" id="3.10.50.40">
    <property type="match status" value="1"/>
</dbReference>
<proteinExistence type="predicted"/>
<name>A0A518B9K8_9BACT</name>
<evidence type="ECO:0000256" key="6">
    <source>
        <dbReference type="PROSITE-ProRule" id="PRU00278"/>
    </source>
</evidence>
<comment type="catalytic activity">
    <reaction evidence="1">
        <text>[protein]-peptidylproline (omega=180) = [protein]-peptidylproline (omega=0)</text>
        <dbReference type="Rhea" id="RHEA:16237"/>
        <dbReference type="Rhea" id="RHEA-COMP:10747"/>
        <dbReference type="Rhea" id="RHEA-COMP:10748"/>
        <dbReference type="ChEBI" id="CHEBI:83833"/>
        <dbReference type="ChEBI" id="CHEBI:83834"/>
        <dbReference type="EC" id="5.2.1.8"/>
    </reaction>
</comment>
<protein>
    <recommendedName>
        <fullName evidence="2">peptidylprolyl isomerase</fullName>
        <ecNumber evidence="2">5.2.1.8</ecNumber>
    </recommendedName>
</protein>
<evidence type="ECO:0000259" key="7">
    <source>
        <dbReference type="PROSITE" id="PS50198"/>
    </source>
</evidence>
<dbReference type="PANTHER" id="PTHR47245:SF1">
    <property type="entry name" value="FOLDASE PROTEIN PRSA"/>
    <property type="match status" value="1"/>
</dbReference>
<dbReference type="InterPro" id="IPR050245">
    <property type="entry name" value="PrsA_foldase"/>
</dbReference>
<keyword evidence="3" id="KW-0732">Signal</keyword>
<evidence type="ECO:0000313" key="8">
    <source>
        <dbReference type="EMBL" id="QDU63664.1"/>
    </source>
</evidence>
<evidence type="ECO:0000256" key="5">
    <source>
        <dbReference type="ARBA" id="ARBA00023235"/>
    </source>
</evidence>
<dbReference type="OrthoDB" id="270355at2"/>
<accession>A0A518B9K8</accession>
<keyword evidence="5 6" id="KW-0413">Isomerase</keyword>
<dbReference type="KEGG" id="knv:Pan216_45450"/>
<organism evidence="8 9">
    <name type="scientific">Kolteria novifilia</name>
    <dbReference type="NCBI Taxonomy" id="2527975"/>
    <lineage>
        <taxon>Bacteria</taxon>
        <taxon>Pseudomonadati</taxon>
        <taxon>Planctomycetota</taxon>
        <taxon>Planctomycetia</taxon>
        <taxon>Kolteriales</taxon>
        <taxon>Kolteriaceae</taxon>
        <taxon>Kolteria</taxon>
    </lineage>
</organism>
<dbReference type="InterPro" id="IPR000297">
    <property type="entry name" value="PPIase_PpiC"/>
</dbReference>
<dbReference type="PROSITE" id="PS50198">
    <property type="entry name" value="PPIC_PPIASE_2"/>
    <property type="match status" value="1"/>
</dbReference>
<reference evidence="8 9" key="1">
    <citation type="submission" date="2019-02" db="EMBL/GenBank/DDBJ databases">
        <title>Deep-cultivation of Planctomycetes and their phenomic and genomic characterization uncovers novel biology.</title>
        <authorList>
            <person name="Wiegand S."/>
            <person name="Jogler M."/>
            <person name="Boedeker C."/>
            <person name="Pinto D."/>
            <person name="Vollmers J."/>
            <person name="Rivas-Marin E."/>
            <person name="Kohn T."/>
            <person name="Peeters S.H."/>
            <person name="Heuer A."/>
            <person name="Rast P."/>
            <person name="Oberbeckmann S."/>
            <person name="Bunk B."/>
            <person name="Jeske O."/>
            <person name="Meyerdierks A."/>
            <person name="Storesund J.E."/>
            <person name="Kallscheuer N."/>
            <person name="Luecker S."/>
            <person name="Lage O.M."/>
            <person name="Pohl T."/>
            <person name="Merkel B.J."/>
            <person name="Hornburger P."/>
            <person name="Mueller R.-W."/>
            <person name="Bruemmer F."/>
            <person name="Labrenz M."/>
            <person name="Spormann A.M."/>
            <person name="Op den Camp H."/>
            <person name="Overmann J."/>
            <person name="Amann R."/>
            <person name="Jetten M.S.M."/>
            <person name="Mascher T."/>
            <person name="Medema M.H."/>
            <person name="Devos D.P."/>
            <person name="Kaster A.-K."/>
            <person name="Ovreas L."/>
            <person name="Rohde M."/>
            <person name="Galperin M.Y."/>
            <person name="Jogler C."/>
        </authorList>
    </citation>
    <scope>NUCLEOTIDE SEQUENCE [LARGE SCALE GENOMIC DNA]</scope>
    <source>
        <strain evidence="8 9">Pan216</strain>
    </source>
</reference>
<dbReference type="Gene3D" id="1.10.4030.10">
    <property type="entry name" value="Porin chaperone SurA, peptide-binding domain"/>
    <property type="match status" value="1"/>
</dbReference>
<evidence type="ECO:0000256" key="4">
    <source>
        <dbReference type="ARBA" id="ARBA00023110"/>
    </source>
</evidence>
<dbReference type="InterPro" id="IPR046357">
    <property type="entry name" value="PPIase_dom_sf"/>
</dbReference>
<evidence type="ECO:0000256" key="2">
    <source>
        <dbReference type="ARBA" id="ARBA00013194"/>
    </source>
</evidence>
<sequence>MGNVGRFRVLTMIAGSLVCLGVPVVAQEAPENGTTGPLPGSKRAAEIVAHVDDEVILYEDVYRPIRAKLERARKQLPREHYLEIKHKLLADSTRAAVERLVVLTELTQRLPSEQAKAHLYAGYGEQFEKYLLQLAREFKLPGRDAVIERLKEEGNDIRRLRQEFIENLIAQHFLTQLVQQKVPEATREDLSRYYEEHIDSFRTKPGVVWSHIEIPKGSDPAAAKQQTESLRKDLLDGASFAGVARNHSKGPTAPLGGKWSLTSRGSYVEKKVDDALFTIPVGEVSDVIEGSQSFHLVLVDSRSDGSPKPFSEVQDDIRNRLRRDSLKGLREKKLEELMKAHHVESVYDLEKVSRQASQMRRNVK</sequence>
<evidence type="ECO:0000256" key="1">
    <source>
        <dbReference type="ARBA" id="ARBA00000971"/>
    </source>
</evidence>